<dbReference type="EMBL" id="SWMS01000034">
    <property type="protein sequence ID" value="TKG60807.1"/>
    <property type="molecule type" value="Genomic_DNA"/>
</dbReference>
<dbReference type="Pfam" id="PF01968">
    <property type="entry name" value="Hydantoinase_A"/>
    <property type="match status" value="1"/>
</dbReference>
<dbReference type="PANTHER" id="PTHR11365">
    <property type="entry name" value="5-OXOPROLINASE RELATED"/>
    <property type="match status" value="1"/>
</dbReference>
<keyword evidence="4" id="KW-1185">Reference proteome</keyword>
<dbReference type="Proteomes" id="UP000309992">
    <property type="component" value="Unassembled WGS sequence"/>
</dbReference>
<dbReference type="RefSeq" id="WP_137097191.1">
    <property type="nucleotide sequence ID" value="NZ_SWMS01000034.1"/>
</dbReference>
<organism evidence="3 4">
    <name type="scientific">Prauserella endophytica</name>
    <dbReference type="NCBI Taxonomy" id="1592324"/>
    <lineage>
        <taxon>Bacteria</taxon>
        <taxon>Bacillati</taxon>
        <taxon>Actinomycetota</taxon>
        <taxon>Actinomycetes</taxon>
        <taxon>Pseudonocardiales</taxon>
        <taxon>Pseudonocardiaceae</taxon>
        <taxon>Prauserella</taxon>
        <taxon>Prauserella coralliicola group</taxon>
    </lineage>
</organism>
<accession>A0ABY2RU82</accession>
<evidence type="ECO:0000259" key="2">
    <source>
        <dbReference type="Pfam" id="PF01968"/>
    </source>
</evidence>
<sequence>MRIGARLSGRAVRGVLADAGHVLGQSTAVGARALGTVLHELGNLAPHGVRSVTLEISDVLVEAVRRPRTDLGVTPVSVLRVLPRVPRHAALADHPSSTLRSFVPHRTTVSGGHDLFGTPLAPLDVPSAVEAAREARRLGLEAIAVVATGAVGAPGHESAVAKAVLDAVPDLRVSLSHEVGGMGLLVRETAAVLNAALLSAAGRLVDRCQRATRPLGDVPCWFATGDGGRVSAERLRALPVLGLEAKWAMTLLGAAVLNGRDNATIVVEDGTTCTIGEVRDGLPHVAADLQGALGVRLAAPQPVLTTTGTESFRAGPERSLRGSPDVSPVVIGNGDLDLATVGAASCEPTSWVDLVVHAGSTDELRQQQRATEDRACGMVATSDAPPGSERIVESSATALAYVRAGTYRLRVRAAAGARP</sequence>
<feature type="domain" description="Hydantoinase A/oxoprolinase" evidence="2">
    <location>
        <begin position="187"/>
        <end position="290"/>
    </location>
</feature>
<protein>
    <recommendedName>
        <fullName evidence="2">Hydantoinase A/oxoprolinase domain-containing protein</fullName>
    </recommendedName>
</protein>
<evidence type="ECO:0000256" key="1">
    <source>
        <dbReference type="SAM" id="MobiDB-lite"/>
    </source>
</evidence>
<dbReference type="InterPro" id="IPR002821">
    <property type="entry name" value="Hydantoinase_A"/>
</dbReference>
<dbReference type="InterPro" id="IPR045079">
    <property type="entry name" value="Oxoprolinase-like"/>
</dbReference>
<reference evidence="3 4" key="1">
    <citation type="journal article" date="2015" name="Antonie Van Leeuwenhoek">
        <title>Prauserella endophytica sp. nov., an endophytic actinobacterium isolated from Tamarix taklamakanensis.</title>
        <authorList>
            <person name="Liu J.M."/>
            <person name="Habden X."/>
            <person name="Guo L."/>
            <person name="Tuo L."/>
            <person name="Jiang Z.K."/>
            <person name="Liu S.W."/>
            <person name="Liu X.F."/>
            <person name="Chen L."/>
            <person name="Li R.F."/>
            <person name="Zhang Y.Q."/>
            <person name="Sun C.H."/>
        </authorList>
    </citation>
    <scope>NUCLEOTIDE SEQUENCE [LARGE SCALE GENOMIC DNA]</scope>
    <source>
        <strain evidence="3 4">CGMCC 4.7182</strain>
    </source>
</reference>
<feature type="region of interest" description="Disordered" evidence="1">
    <location>
        <begin position="307"/>
        <end position="326"/>
    </location>
</feature>
<dbReference type="PANTHER" id="PTHR11365:SF10">
    <property type="entry name" value="HYDANTOINASE_OXOPROLINASE"/>
    <property type="match status" value="1"/>
</dbReference>
<proteinExistence type="predicted"/>
<name>A0ABY2RU82_9PSEU</name>
<comment type="caution">
    <text evidence="3">The sequence shown here is derived from an EMBL/GenBank/DDBJ whole genome shotgun (WGS) entry which is preliminary data.</text>
</comment>
<evidence type="ECO:0000313" key="3">
    <source>
        <dbReference type="EMBL" id="TKG60807.1"/>
    </source>
</evidence>
<gene>
    <name evidence="3" type="ORF">FCN18_34765</name>
</gene>
<evidence type="ECO:0000313" key="4">
    <source>
        <dbReference type="Proteomes" id="UP000309992"/>
    </source>
</evidence>